<feature type="region of interest" description="Disordered" evidence="1">
    <location>
        <begin position="411"/>
        <end position="478"/>
    </location>
</feature>
<evidence type="ECO:0000256" key="1">
    <source>
        <dbReference type="SAM" id="MobiDB-lite"/>
    </source>
</evidence>
<dbReference type="Gene3D" id="3.40.50.790">
    <property type="match status" value="1"/>
</dbReference>
<dbReference type="InterPro" id="IPR023674">
    <property type="entry name" value="Ribosomal_uL1-like"/>
</dbReference>
<dbReference type="PANTHER" id="PTHR23105">
    <property type="entry name" value="RIBOSOMAL PROTEIN L7AE FAMILY MEMBER"/>
    <property type="match status" value="1"/>
</dbReference>
<name>A0A251Q1E6_PRUPE</name>
<dbReference type="InterPro" id="IPR016095">
    <property type="entry name" value="Ribosomal_uL1_3-a/b-sand"/>
</dbReference>
<evidence type="ECO:0000313" key="2">
    <source>
        <dbReference type="EMBL" id="ONI17656.1"/>
    </source>
</evidence>
<dbReference type="AlphaFoldDB" id="A0A251Q1E6"/>
<dbReference type="Pfam" id="PF00687">
    <property type="entry name" value="Ribosomal_L1"/>
    <property type="match status" value="1"/>
</dbReference>
<organism evidence="2 3">
    <name type="scientific">Prunus persica</name>
    <name type="common">Peach</name>
    <name type="synonym">Amygdalus persica</name>
    <dbReference type="NCBI Taxonomy" id="3760"/>
    <lineage>
        <taxon>Eukaryota</taxon>
        <taxon>Viridiplantae</taxon>
        <taxon>Streptophyta</taxon>
        <taxon>Embryophyta</taxon>
        <taxon>Tracheophyta</taxon>
        <taxon>Spermatophyta</taxon>
        <taxon>Magnoliopsida</taxon>
        <taxon>eudicotyledons</taxon>
        <taxon>Gunneridae</taxon>
        <taxon>Pentapetalae</taxon>
        <taxon>rosids</taxon>
        <taxon>fabids</taxon>
        <taxon>Rosales</taxon>
        <taxon>Rosaceae</taxon>
        <taxon>Amygdaloideae</taxon>
        <taxon>Amygdaleae</taxon>
        <taxon>Prunus</taxon>
    </lineage>
</organism>
<dbReference type="Gramene" id="ONI17656">
    <property type="protein sequence ID" value="ONI17656"/>
    <property type="gene ID" value="PRUPE_3G172300"/>
</dbReference>
<dbReference type="Proteomes" id="UP000006882">
    <property type="component" value="Chromosome G3"/>
</dbReference>
<dbReference type="OrthoDB" id="10251727at2759"/>
<protein>
    <recommendedName>
        <fullName evidence="4">Ribosomal protein L1</fullName>
    </recommendedName>
</protein>
<proteinExistence type="predicted"/>
<feature type="compositionally biased region" description="Basic and acidic residues" evidence="1">
    <location>
        <begin position="427"/>
        <end position="467"/>
    </location>
</feature>
<sequence length="478" mass="53603">MATITPAPTASTTKPTKAITKTVRKAVNALLKWRNSKLQTEKPDLLESDEFAYLVLTLKKIPPKARINAYKVPLPNPLHSQLSELCLIYDDGPKSNLTKDFIQKKIKAENIPISKILKLSKLKTDYVPFEAKRKLLYSYDMFLADRRIVPLLPKYLGKQFFKKKKIPVPVDLEHKNWKEQVDKACGSALLFLSTGTCSVVRVAKVSMSVDEIVENVLAAINGIVEIVPKKWRDVRSFHLKFLESLALPVYQAVPDLTLKIEGAKSDEEGKEEVKKVVKSESKSLKSEKVSKKKGRIHEVRYMDSNAGEVLDDDEVVAEGDIGDGKQRENEEPGNGELGKKKRKKEKVVGESKGDKRLKKSAKVKDDAELNGEKGEFNNEKQLKKSAKVKDGDDEVPVEKQLKILAKMVDEDDATIKHKKDGLSSKGKKQDVTKMKADDLPVKGEESVGKKEKRKSEHVKLKSGEAKPKMAKRSKKAIE</sequence>
<dbReference type="InterPro" id="IPR050257">
    <property type="entry name" value="eL8/uL1-like"/>
</dbReference>
<dbReference type="CDD" id="cd00403">
    <property type="entry name" value="Ribosomal_L1"/>
    <property type="match status" value="1"/>
</dbReference>
<feature type="compositionally biased region" description="Basic and acidic residues" evidence="1">
    <location>
        <begin position="362"/>
        <end position="396"/>
    </location>
</feature>
<evidence type="ECO:0008006" key="4">
    <source>
        <dbReference type="Google" id="ProtNLM"/>
    </source>
</evidence>
<feature type="region of interest" description="Disordered" evidence="1">
    <location>
        <begin position="312"/>
        <end position="396"/>
    </location>
</feature>
<dbReference type="GO" id="GO:0005730">
    <property type="term" value="C:nucleolus"/>
    <property type="evidence" value="ECO:0000318"/>
    <property type="project" value="GO_Central"/>
</dbReference>
<accession>A0A251Q1E6</accession>
<dbReference type="STRING" id="3760.A0A251Q1E6"/>
<dbReference type="eggNOG" id="KOG1685">
    <property type="taxonomic scope" value="Eukaryota"/>
</dbReference>
<reference evidence="2 3" key="1">
    <citation type="journal article" date="2013" name="Nat. Genet.">
        <title>The high-quality draft genome of peach (Prunus persica) identifies unique patterns of genetic diversity, domestication and genome evolution.</title>
        <authorList>
            <consortium name="International Peach Genome Initiative"/>
            <person name="Verde I."/>
            <person name="Abbott A.G."/>
            <person name="Scalabrin S."/>
            <person name="Jung S."/>
            <person name="Shu S."/>
            <person name="Marroni F."/>
            <person name="Zhebentyayeva T."/>
            <person name="Dettori M.T."/>
            <person name="Grimwood J."/>
            <person name="Cattonaro F."/>
            <person name="Zuccolo A."/>
            <person name="Rossini L."/>
            <person name="Jenkins J."/>
            <person name="Vendramin E."/>
            <person name="Meisel L.A."/>
            <person name="Decroocq V."/>
            <person name="Sosinski B."/>
            <person name="Prochnik S."/>
            <person name="Mitros T."/>
            <person name="Policriti A."/>
            <person name="Cipriani G."/>
            <person name="Dondini L."/>
            <person name="Ficklin S."/>
            <person name="Goodstein D.M."/>
            <person name="Xuan P."/>
            <person name="Del Fabbro C."/>
            <person name="Aramini V."/>
            <person name="Copetti D."/>
            <person name="Gonzalez S."/>
            <person name="Horner D.S."/>
            <person name="Falchi R."/>
            <person name="Lucas S."/>
            <person name="Mica E."/>
            <person name="Maldonado J."/>
            <person name="Lazzari B."/>
            <person name="Bielenberg D."/>
            <person name="Pirona R."/>
            <person name="Miculan M."/>
            <person name="Barakat A."/>
            <person name="Testolin R."/>
            <person name="Stella A."/>
            <person name="Tartarini S."/>
            <person name="Tonutti P."/>
            <person name="Arus P."/>
            <person name="Orellana A."/>
            <person name="Wells C."/>
            <person name="Main D."/>
            <person name="Vizzotto G."/>
            <person name="Silva H."/>
            <person name="Salamini F."/>
            <person name="Schmutz J."/>
            <person name="Morgante M."/>
            <person name="Rokhsar D.S."/>
        </authorList>
    </citation>
    <scope>NUCLEOTIDE SEQUENCE [LARGE SCALE GENOMIC DNA]</scope>
    <source>
        <strain evidence="3">cv. Nemared</strain>
    </source>
</reference>
<evidence type="ECO:0000313" key="3">
    <source>
        <dbReference type="Proteomes" id="UP000006882"/>
    </source>
</evidence>
<dbReference type="EMBL" id="CM007653">
    <property type="protein sequence ID" value="ONI17656.1"/>
    <property type="molecule type" value="Genomic_DNA"/>
</dbReference>
<dbReference type="SMR" id="A0A251Q1E6"/>
<keyword evidence="3" id="KW-1185">Reference proteome</keyword>
<feature type="compositionally biased region" description="Acidic residues" evidence="1">
    <location>
        <begin position="312"/>
        <end position="321"/>
    </location>
</feature>
<dbReference type="FunFam" id="3.40.50.790:FF:000012">
    <property type="entry name" value="Ribosomal protein L1p/L10e family"/>
    <property type="match status" value="1"/>
</dbReference>
<dbReference type="SUPFAM" id="SSF56808">
    <property type="entry name" value="Ribosomal protein L1"/>
    <property type="match status" value="1"/>
</dbReference>
<gene>
    <name evidence="2" type="ORF">PRUPE_3G172300</name>
</gene>
<dbReference type="GO" id="GO:0003723">
    <property type="term" value="F:RNA binding"/>
    <property type="evidence" value="ECO:0000318"/>
    <property type="project" value="GO_Central"/>
</dbReference>
<dbReference type="InterPro" id="IPR028364">
    <property type="entry name" value="Ribosomal_uL1/biogenesis"/>
</dbReference>
<feature type="compositionally biased region" description="Basic residues" evidence="1">
    <location>
        <begin position="468"/>
        <end position="478"/>
    </location>
</feature>